<evidence type="ECO:0000256" key="5">
    <source>
        <dbReference type="ARBA" id="ARBA00022842"/>
    </source>
</evidence>
<keyword evidence="6" id="KW-0464">Manganese</keyword>
<dbReference type="PANTHER" id="PTHR12992:SF11">
    <property type="entry name" value="MITOCHONDRIAL COENZYME A DIPHOSPHATASE NUDT8"/>
    <property type="match status" value="1"/>
</dbReference>
<evidence type="ECO:0000256" key="1">
    <source>
        <dbReference type="ARBA" id="ARBA00001936"/>
    </source>
</evidence>
<dbReference type="InterPro" id="IPR015797">
    <property type="entry name" value="NUDIX_hydrolase-like_dom_sf"/>
</dbReference>
<dbReference type="InterPro" id="IPR045121">
    <property type="entry name" value="CoAse"/>
</dbReference>
<dbReference type="PANTHER" id="PTHR12992">
    <property type="entry name" value="NUDIX HYDROLASE"/>
    <property type="match status" value="1"/>
</dbReference>
<organism evidence="8 9">
    <name type="scientific">Seleniivibrio woodruffii</name>
    <dbReference type="NCBI Taxonomy" id="1078050"/>
    <lineage>
        <taxon>Bacteria</taxon>
        <taxon>Pseudomonadati</taxon>
        <taxon>Deferribacterota</taxon>
        <taxon>Deferribacteres</taxon>
        <taxon>Deferribacterales</taxon>
        <taxon>Geovibrionaceae</taxon>
        <taxon>Seleniivibrio</taxon>
    </lineage>
</organism>
<reference evidence="8 9" key="1">
    <citation type="submission" date="2019-03" db="EMBL/GenBank/DDBJ databases">
        <title>Genomic Encyclopedia of Type Strains, Phase IV (KMG-IV): sequencing the most valuable type-strain genomes for metagenomic binning, comparative biology and taxonomic classification.</title>
        <authorList>
            <person name="Goeker M."/>
        </authorList>
    </citation>
    <scope>NUCLEOTIDE SEQUENCE [LARGE SCALE GENOMIC DNA]</scope>
    <source>
        <strain evidence="8 9">DSM 24984</strain>
    </source>
</reference>
<evidence type="ECO:0000259" key="7">
    <source>
        <dbReference type="PROSITE" id="PS51462"/>
    </source>
</evidence>
<dbReference type="GO" id="GO:0046872">
    <property type="term" value="F:metal ion binding"/>
    <property type="evidence" value="ECO:0007669"/>
    <property type="project" value="UniProtKB-KW"/>
</dbReference>
<comment type="cofactor">
    <cofactor evidence="1">
        <name>Mn(2+)</name>
        <dbReference type="ChEBI" id="CHEBI:29035"/>
    </cofactor>
</comment>
<sequence length="187" mass="21080">MAETCDISTIQSKLSSYKRRTLAATPRVAAVLLLLIPSEDGFRVILTKRVRTLDSHGGEVSFPGGSVDSGESLCGAVLRETCEEIGLCGDSVRLLGMLDDEISRWGHRVTPFVGVAESADFRIQESEVEQIYDVPLDHFISKTTYWTEVWFRGDDHRTVHFYKWQRDIVWGLTALIINKFTDILAKE</sequence>
<dbReference type="CDD" id="cd03426">
    <property type="entry name" value="NUDIX_CoAse_Nudt7"/>
    <property type="match status" value="1"/>
</dbReference>
<keyword evidence="5" id="KW-0460">Magnesium</keyword>
<name>A0A4V2PSG1_9BACT</name>
<evidence type="ECO:0000256" key="3">
    <source>
        <dbReference type="ARBA" id="ARBA00022723"/>
    </source>
</evidence>
<keyword evidence="9" id="KW-1185">Reference proteome</keyword>
<dbReference type="PROSITE" id="PS51462">
    <property type="entry name" value="NUDIX"/>
    <property type="match status" value="1"/>
</dbReference>
<dbReference type="AlphaFoldDB" id="A0A4V2PSG1"/>
<dbReference type="Pfam" id="PF00293">
    <property type="entry name" value="NUDIX"/>
    <property type="match status" value="1"/>
</dbReference>
<accession>A0A4V2PSG1</accession>
<evidence type="ECO:0000313" key="9">
    <source>
        <dbReference type="Proteomes" id="UP000294614"/>
    </source>
</evidence>
<keyword evidence="4" id="KW-0378">Hydrolase</keyword>
<protein>
    <submittedName>
        <fullName evidence="8">NUDIX domain-containing protein</fullName>
    </submittedName>
</protein>
<dbReference type="Proteomes" id="UP000294614">
    <property type="component" value="Unassembled WGS sequence"/>
</dbReference>
<dbReference type="PROSITE" id="PS00893">
    <property type="entry name" value="NUDIX_BOX"/>
    <property type="match status" value="1"/>
</dbReference>
<comment type="cofactor">
    <cofactor evidence="2">
        <name>Mg(2+)</name>
        <dbReference type="ChEBI" id="CHEBI:18420"/>
    </cofactor>
</comment>
<dbReference type="GO" id="GO:0010945">
    <property type="term" value="F:coenzyme A diphosphatase activity"/>
    <property type="evidence" value="ECO:0007669"/>
    <property type="project" value="InterPro"/>
</dbReference>
<dbReference type="RefSeq" id="WP_132872606.1">
    <property type="nucleotide sequence ID" value="NZ_JAJUHT010000004.1"/>
</dbReference>
<evidence type="ECO:0000256" key="4">
    <source>
        <dbReference type="ARBA" id="ARBA00022801"/>
    </source>
</evidence>
<comment type="caution">
    <text evidence="8">The sequence shown here is derived from an EMBL/GenBank/DDBJ whole genome shotgun (WGS) entry which is preliminary data.</text>
</comment>
<gene>
    <name evidence="8" type="ORF">C8D98_1030</name>
</gene>
<dbReference type="InterPro" id="IPR000086">
    <property type="entry name" value="NUDIX_hydrolase_dom"/>
</dbReference>
<feature type="domain" description="Nudix hydrolase" evidence="7">
    <location>
        <begin position="25"/>
        <end position="167"/>
    </location>
</feature>
<dbReference type="OrthoDB" id="9802805at2"/>
<dbReference type="Gene3D" id="3.90.79.10">
    <property type="entry name" value="Nucleoside Triphosphate Pyrophosphohydrolase"/>
    <property type="match status" value="1"/>
</dbReference>
<evidence type="ECO:0000256" key="6">
    <source>
        <dbReference type="ARBA" id="ARBA00023211"/>
    </source>
</evidence>
<proteinExistence type="predicted"/>
<evidence type="ECO:0000256" key="2">
    <source>
        <dbReference type="ARBA" id="ARBA00001946"/>
    </source>
</evidence>
<dbReference type="InterPro" id="IPR020084">
    <property type="entry name" value="NUDIX_hydrolase_CS"/>
</dbReference>
<keyword evidence="3" id="KW-0479">Metal-binding</keyword>
<dbReference type="SUPFAM" id="SSF55811">
    <property type="entry name" value="Nudix"/>
    <property type="match status" value="1"/>
</dbReference>
<evidence type="ECO:0000313" key="8">
    <source>
        <dbReference type="EMBL" id="TCK62501.1"/>
    </source>
</evidence>
<dbReference type="EMBL" id="SMGG01000003">
    <property type="protein sequence ID" value="TCK62501.1"/>
    <property type="molecule type" value="Genomic_DNA"/>
</dbReference>